<feature type="region of interest" description="Disordered" evidence="1">
    <location>
        <begin position="62"/>
        <end position="134"/>
    </location>
</feature>
<sequence length="134" mass="14175">MHSLFLALAATPNPTDSGTLRPGLTDDQITPGIWGFLSTAFIVVLMLLLIVDMVRRLRRVRYRSQVEEERAAGEAPEVREDADEVVADGASSSGPSSLDASPSGPSVDASGDGTPADESPQDQPSRSRGPKATR</sequence>
<evidence type="ECO:0000256" key="1">
    <source>
        <dbReference type="SAM" id="MobiDB-lite"/>
    </source>
</evidence>
<gene>
    <name evidence="3" type="ORF">L0M17_14320</name>
</gene>
<feature type="compositionally biased region" description="Low complexity" evidence="1">
    <location>
        <begin position="87"/>
        <end position="107"/>
    </location>
</feature>
<dbReference type="Proteomes" id="UP001202922">
    <property type="component" value="Unassembled WGS sequence"/>
</dbReference>
<evidence type="ECO:0000313" key="3">
    <source>
        <dbReference type="EMBL" id="MCH6471139.1"/>
    </source>
</evidence>
<evidence type="ECO:0000313" key="4">
    <source>
        <dbReference type="Proteomes" id="UP001202922"/>
    </source>
</evidence>
<reference evidence="3 4" key="1">
    <citation type="submission" date="2022-03" db="EMBL/GenBank/DDBJ databases">
        <title>Sinomonas sp. isolated from a soil.</title>
        <authorList>
            <person name="Han J."/>
            <person name="Kim D.-U."/>
        </authorList>
    </citation>
    <scope>NUCLEOTIDE SEQUENCE [LARGE SCALE GENOMIC DNA]</scope>
    <source>
        <strain evidence="3 4">5-5</strain>
    </source>
</reference>
<organism evidence="3 4">
    <name type="scientific">Sinomonas terrae</name>
    <dbReference type="NCBI Taxonomy" id="2908838"/>
    <lineage>
        <taxon>Bacteria</taxon>
        <taxon>Bacillati</taxon>
        <taxon>Actinomycetota</taxon>
        <taxon>Actinomycetes</taxon>
        <taxon>Micrococcales</taxon>
        <taxon>Micrococcaceae</taxon>
        <taxon>Sinomonas</taxon>
    </lineage>
</organism>
<feature type="compositionally biased region" description="Basic and acidic residues" evidence="1">
    <location>
        <begin position="64"/>
        <end position="79"/>
    </location>
</feature>
<dbReference type="RefSeq" id="WP_241054749.1">
    <property type="nucleotide sequence ID" value="NZ_JAKZBV010000001.1"/>
</dbReference>
<feature type="transmembrane region" description="Helical" evidence="2">
    <location>
        <begin position="33"/>
        <end position="54"/>
    </location>
</feature>
<comment type="caution">
    <text evidence="3">The sequence shown here is derived from an EMBL/GenBank/DDBJ whole genome shotgun (WGS) entry which is preliminary data.</text>
</comment>
<proteinExistence type="predicted"/>
<evidence type="ECO:0000256" key="2">
    <source>
        <dbReference type="SAM" id="Phobius"/>
    </source>
</evidence>
<accession>A0ABS9U381</accession>
<dbReference type="EMBL" id="JAKZBV010000001">
    <property type="protein sequence ID" value="MCH6471139.1"/>
    <property type="molecule type" value="Genomic_DNA"/>
</dbReference>
<protein>
    <submittedName>
        <fullName evidence="3">Uncharacterized protein</fullName>
    </submittedName>
</protein>
<keyword evidence="4" id="KW-1185">Reference proteome</keyword>
<keyword evidence="2" id="KW-1133">Transmembrane helix</keyword>
<keyword evidence="2" id="KW-0472">Membrane</keyword>
<name>A0ABS9U381_9MICC</name>
<keyword evidence="2" id="KW-0812">Transmembrane</keyword>